<sequence length="132" mass="14526">MDTVYDTAIINGTIVLENQVMEGTIAIQDGKIAGILNKNNSVKSKNQIDASGKIILPGVIDPHVHLWEPGPQKYREDFNHGSKTAASGGVTTLIEMPLSVPPVIDKESFHIKKGNCRQKFSYRFCFVGRIDT</sequence>
<dbReference type="SUPFAM" id="SSF51338">
    <property type="entry name" value="Composite domain of metallo-dependent hydrolases"/>
    <property type="match status" value="1"/>
</dbReference>
<dbReference type="InterPro" id="IPR011059">
    <property type="entry name" value="Metal-dep_hydrolase_composite"/>
</dbReference>
<dbReference type="Proteomes" id="UP001281447">
    <property type="component" value="Unassembled WGS sequence"/>
</dbReference>
<accession>A0ABU5C2L9</accession>
<organism evidence="2 3">
    <name type="scientific">Tigheibacillus halophilus</name>
    <dbReference type="NCBI Taxonomy" id="361280"/>
    <lineage>
        <taxon>Bacteria</taxon>
        <taxon>Bacillati</taxon>
        <taxon>Bacillota</taxon>
        <taxon>Bacilli</taxon>
        <taxon>Bacillales</taxon>
        <taxon>Bacillaceae</taxon>
        <taxon>Tigheibacillus</taxon>
    </lineage>
</organism>
<dbReference type="PANTHER" id="PTHR43668">
    <property type="entry name" value="ALLANTOINASE"/>
    <property type="match status" value="1"/>
</dbReference>
<reference evidence="2 3" key="1">
    <citation type="submission" date="2023-10" db="EMBL/GenBank/DDBJ databases">
        <title>Virgibacillus halophilus 5B73C genome.</title>
        <authorList>
            <person name="Miliotis G."/>
            <person name="Sengupta P."/>
            <person name="Hameed A."/>
            <person name="Chuvochina M."/>
            <person name="Mcdonagh F."/>
            <person name="Simpson A.C."/>
            <person name="Singh N.K."/>
            <person name="Rekha P.D."/>
            <person name="Raman K."/>
            <person name="Hugenholtz P."/>
            <person name="Venkateswaran K."/>
        </authorList>
    </citation>
    <scope>NUCLEOTIDE SEQUENCE [LARGE SCALE GENOMIC DNA]</scope>
    <source>
        <strain evidence="2 3">5B73C</strain>
    </source>
</reference>
<dbReference type="EMBL" id="JAWDIP010000003">
    <property type="protein sequence ID" value="MDY0393560.1"/>
    <property type="molecule type" value="Genomic_DNA"/>
</dbReference>
<dbReference type="InterPro" id="IPR050138">
    <property type="entry name" value="DHOase/Allantoinase_Hydrolase"/>
</dbReference>
<dbReference type="InterPro" id="IPR006680">
    <property type="entry name" value="Amidohydro-rel"/>
</dbReference>
<dbReference type="PANTHER" id="PTHR43668:SF2">
    <property type="entry name" value="ALLANTOINASE"/>
    <property type="match status" value="1"/>
</dbReference>
<dbReference type="Gene3D" id="2.30.40.10">
    <property type="entry name" value="Urease, subunit C, domain 1"/>
    <property type="match status" value="1"/>
</dbReference>
<evidence type="ECO:0000313" key="3">
    <source>
        <dbReference type="Proteomes" id="UP001281447"/>
    </source>
</evidence>
<name>A0ABU5C2L9_9BACI</name>
<dbReference type="SUPFAM" id="SSF51556">
    <property type="entry name" value="Metallo-dependent hydrolases"/>
    <property type="match status" value="1"/>
</dbReference>
<protein>
    <submittedName>
        <fullName evidence="2">Amidohydrolase family protein</fullName>
    </submittedName>
</protein>
<comment type="caution">
    <text evidence="2">The sequence shown here is derived from an EMBL/GenBank/DDBJ whole genome shotgun (WGS) entry which is preliminary data.</text>
</comment>
<proteinExistence type="predicted"/>
<dbReference type="InterPro" id="IPR032466">
    <property type="entry name" value="Metal_Hydrolase"/>
</dbReference>
<dbReference type="Pfam" id="PF01979">
    <property type="entry name" value="Amidohydro_1"/>
    <property type="match status" value="1"/>
</dbReference>
<feature type="domain" description="Amidohydrolase-related" evidence="1">
    <location>
        <begin position="54"/>
        <end position="98"/>
    </location>
</feature>
<keyword evidence="3" id="KW-1185">Reference proteome</keyword>
<evidence type="ECO:0000313" key="2">
    <source>
        <dbReference type="EMBL" id="MDY0393560.1"/>
    </source>
</evidence>
<dbReference type="Gene3D" id="3.20.20.140">
    <property type="entry name" value="Metal-dependent hydrolases"/>
    <property type="match status" value="1"/>
</dbReference>
<evidence type="ECO:0000259" key="1">
    <source>
        <dbReference type="Pfam" id="PF01979"/>
    </source>
</evidence>
<gene>
    <name evidence="2" type="ORF">RWE15_02790</name>
</gene>